<evidence type="ECO:0000256" key="1">
    <source>
        <dbReference type="SAM" id="MobiDB-lite"/>
    </source>
</evidence>
<feature type="compositionally biased region" description="Polar residues" evidence="1">
    <location>
        <begin position="826"/>
        <end position="849"/>
    </location>
</feature>
<reference evidence="2" key="1">
    <citation type="submission" date="2022-10" db="EMBL/GenBank/DDBJ databases">
        <title>Puccinia triticina Genome sequencing and assembly.</title>
        <authorList>
            <person name="Li C."/>
        </authorList>
    </citation>
    <scope>NUCLEOTIDE SEQUENCE</scope>
    <source>
        <strain evidence="2">Pt15</strain>
    </source>
</reference>
<evidence type="ECO:0000313" key="3">
    <source>
        <dbReference type="Proteomes" id="UP001164743"/>
    </source>
</evidence>
<feature type="compositionally biased region" description="Polar residues" evidence="1">
    <location>
        <begin position="741"/>
        <end position="755"/>
    </location>
</feature>
<proteinExistence type="predicted"/>
<dbReference type="Proteomes" id="UP001164743">
    <property type="component" value="Chromosome 4A"/>
</dbReference>
<protein>
    <submittedName>
        <fullName evidence="2">Uncharacterized protein</fullName>
    </submittedName>
</protein>
<dbReference type="GeneID" id="77809198"/>
<feature type="compositionally biased region" description="Basic and acidic residues" evidence="1">
    <location>
        <begin position="619"/>
        <end position="636"/>
    </location>
</feature>
<feature type="region of interest" description="Disordered" evidence="1">
    <location>
        <begin position="771"/>
        <end position="888"/>
    </location>
</feature>
<dbReference type="EMBL" id="CP110424">
    <property type="protein sequence ID" value="WAQ83970.1"/>
    <property type="molecule type" value="Genomic_DNA"/>
</dbReference>
<feature type="region of interest" description="Disordered" evidence="1">
    <location>
        <begin position="41"/>
        <end position="62"/>
    </location>
</feature>
<feature type="compositionally biased region" description="Polar residues" evidence="1">
    <location>
        <begin position="870"/>
        <end position="888"/>
    </location>
</feature>
<feature type="region of interest" description="Disordered" evidence="1">
    <location>
        <begin position="613"/>
        <end position="636"/>
    </location>
</feature>
<evidence type="ECO:0000313" key="2">
    <source>
        <dbReference type="EMBL" id="WAQ83970.1"/>
    </source>
</evidence>
<accession>A0ABY7CGT7</accession>
<feature type="region of interest" description="Disordered" evidence="1">
    <location>
        <begin position="714"/>
        <end position="755"/>
    </location>
</feature>
<feature type="compositionally biased region" description="Basic and acidic residues" evidence="1">
    <location>
        <begin position="811"/>
        <end position="824"/>
    </location>
</feature>
<name>A0ABY7CGT7_9BASI</name>
<keyword evidence="3" id="KW-1185">Reference proteome</keyword>
<feature type="compositionally biased region" description="Low complexity" evidence="1">
    <location>
        <begin position="45"/>
        <end position="59"/>
    </location>
</feature>
<gene>
    <name evidence="2" type="ORF">PtA15_4A421</name>
</gene>
<feature type="compositionally biased region" description="Polar residues" evidence="1">
    <location>
        <begin position="774"/>
        <end position="792"/>
    </location>
</feature>
<dbReference type="RefSeq" id="XP_053019525.1">
    <property type="nucleotide sequence ID" value="XM_053168303.1"/>
</dbReference>
<organism evidence="2 3">
    <name type="scientific">Puccinia triticina</name>
    <dbReference type="NCBI Taxonomy" id="208348"/>
    <lineage>
        <taxon>Eukaryota</taxon>
        <taxon>Fungi</taxon>
        <taxon>Dikarya</taxon>
        <taxon>Basidiomycota</taxon>
        <taxon>Pucciniomycotina</taxon>
        <taxon>Pucciniomycetes</taxon>
        <taxon>Pucciniales</taxon>
        <taxon>Pucciniaceae</taxon>
        <taxon>Puccinia</taxon>
    </lineage>
</organism>
<sequence>MENLYCCKAQNVAAFKAGLLPETRVMVLYTMPEQLRRSTTKTICGPSSFKPSGPRRSSGGRAGKLGHHLRIIAILHPSRLKSNYLQYIFGSYSWPAKLLMTQPPHMPGETNDFADDDQHSEIFGQGSASLYGDYLTAVFGSKLRFAEQHNTGRPDRPNTLDNLSYFHRSGPSETKQQCRQDGVFEVLIYGQPAHPPTRGVHAPQVPSNLRSLSQHSPVQVSQQTYLGSDHPVFAPGYPWPVEEQIGNPMHPIQPPLAQRSHQNDYKNPKNLKIFTPVSNKFLSHHPVESSKFLGLGPQDSQSSPNHTTFQLPNIDYLRTADPSQAHQDYPLLRGTTDNNINPDMSYAHLYSPKCYYTNGRPAYPASGPDSLYPCCSPYQRNFPLSSPYVPSTYFPPPSSTTPQQRTSVNEEDFYLPISHVYESAKEPELDRLLNEKTESILSADPFCNKIDVDYGYGPLPSLADYKIDKTKLGYHDTFNLDDLYLLEMALRLDELLTDKERLRRWDQRLDWENADDKTKLWGRMSDLERSRIGIGVGSWWTYRLFGIPFCSRYGYYRTLIGPGGVFSMRYGDFRKGAIEAHYPLIGTVKSRFPMFRDGGLGLGRALSAWVDGRPVRPPSRSEKSDAKSNEAQEDQNRNLELQKRWFRAQCNRSNLINAIMQISTVVGSPRIPQAYYPVHGHPPQPPYLYPRGFEAGGFGHQLNRSIYEQVAGNSPGGFHSGFPTPSFPHQTLRPQPLKRSVSFTSPGNGGTYAQYSKNYIDPANLYNMRPIPNPTLNYGNSKDSSQNPSIQRPASRAGETRPASTGKRNSQRQETEPVSTRKDFPPQNSRPEPSSNRNATESVSTSIPNSGLPKPPQIYTSQMIADRMNASHSRMRPQTQSDATNLKL</sequence>